<dbReference type="InterPro" id="IPR022313">
    <property type="entry name" value="Phe/His_NH3-lyase_AS"/>
</dbReference>
<dbReference type="CDD" id="cd00332">
    <property type="entry name" value="PAL-HAL"/>
    <property type="match status" value="1"/>
</dbReference>
<dbReference type="AlphaFoldDB" id="A0A6P8APH7"/>
<reference evidence="4" key="2">
    <citation type="submission" date="2019-10" db="EMBL/GenBank/DDBJ databases">
        <authorList>
            <consortium name="NCBI Genome Project"/>
        </authorList>
    </citation>
    <scope>NUCLEOTIDE SEQUENCE</scope>
    <source>
        <strain evidence="4">NI907</strain>
    </source>
</reference>
<evidence type="ECO:0000313" key="3">
    <source>
        <dbReference type="Proteomes" id="UP000515153"/>
    </source>
</evidence>
<organism evidence="3 4">
    <name type="scientific">Pyricularia grisea</name>
    <name type="common">Crabgrass-specific blast fungus</name>
    <name type="synonym">Magnaporthe grisea</name>
    <dbReference type="NCBI Taxonomy" id="148305"/>
    <lineage>
        <taxon>Eukaryota</taxon>
        <taxon>Fungi</taxon>
        <taxon>Dikarya</taxon>
        <taxon>Ascomycota</taxon>
        <taxon>Pezizomycotina</taxon>
        <taxon>Sordariomycetes</taxon>
        <taxon>Sordariomycetidae</taxon>
        <taxon>Magnaporthales</taxon>
        <taxon>Pyriculariaceae</taxon>
        <taxon>Pyricularia</taxon>
    </lineage>
</organism>
<evidence type="ECO:0000256" key="2">
    <source>
        <dbReference type="RuleBase" id="RU003954"/>
    </source>
</evidence>
<dbReference type="GO" id="GO:0006559">
    <property type="term" value="P:L-phenylalanine catabolic process"/>
    <property type="evidence" value="ECO:0007669"/>
    <property type="project" value="InterPro"/>
</dbReference>
<dbReference type="InterPro" id="IPR005922">
    <property type="entry name" value="Phe_NH3-lyase"/>
</dbReference>
<dbReference type="Proteomes" id="UP000515153">
    <property type="component" value="Chromosome VI"/>
</dbReference>
<evidence type="ECO:0000256" key="1">
    <source>
        <dbReference type="ARBA" id="ARBA00007238"/>
    </source>
</evidence>
<dbReference type="Gene3D" id="1.10.274.20">
    <property type="entry name" value="Phenylalanine ammonia-lyase 1, domain 3"/>
    <property type="match status" value="1"/>
</dbReference>
<dbReference type="Gene3D" id="1.20.200.10">
    <property type="entry name" value="Fumarase/aspartase (Central domain)"/>
    <property type="match status" value="1"/>
</dbReference>
<dbReference type="InterPro" id="IPR023144">
    <property type="entry name" value="Phe_NH3-lyase_shielding_dom_sf"/>
</dbReference>
<reference evidence="3 4" key="1">
    <citation type="journal article" date="2019" name="Mol. Biol. Evol.">
        <title>Blast fungal genomes show frequent chromosomal changes, gene gains and losses, and effector gene turnover.</title>
        <authorList>
            <person name="Gomez Luciano L.B."/>
            <person name="Jason Tsai I."/>
            <person name="Chuma I."/>
            <person name="Tosa Y."/>
            <person name="Chen Y.H."/>
            <person name="Li J.Y."/>
            <person name="Li M.Y."/>
            <person name="Jade Lu M.Y."/>
            <person name="Nakayashiki H."/>
            <person name="Li W.H."/>
        </authorList>
    </citation>
    <scope>NUCLEOTIDE SEQUENCE [LARGE SCALE GENOMIC DNA]</scope>
    <source>
        <strain evidence="3 4">NI907</strain>
    </source>
</reference>
<evidence type="ECO:0000313" key="4">
    <source>
        <dbReference type="RefSeq" id="XP_030976804.1"/>
    </source>
</evidence>
<gene>
    <name evidence="4" type="ORF">PgNI_11305</name>
</gene>
<name>A0A6P8APH7_PYRGI</name>
<evidence type="ECO:0008006" key="5">
    <source>
        <dbReference type="Google" id="ProtNLM"/>
    </source>
</evidence>
<keyword evidence="2" id="KW-0456">Lyase</keyword>
<accession>A0A6P8APH7</accession>
<dbReference type="PROSITE" id="PS00488">
    <property type="entry name" value="PAL_HISTIDASE"/>
    <property type="match status" value="1"/>
</dbReference>
<dbReference type="RefSeq" id="XP_030976804.1">
    <property type="nucleotide sequence ID" value="XM_031131275.1"/>
</dbReference>
<dbReference type="GO" id="GO:0016841">
    <property type="term" value="F:ammonia-lyase activity"/>
    <property type="evidence" value="ECO:0007669"/>
    <property type="project" value="InterPro"/>
</dbReference>
<dbReference type="PANTHER" id="PTHR10362">
    <property type="entry name" value="HISTIDINE AMMONIA-LYASE"/>
    <property type="match status" value="1"/>
</dbReference>
<dbReference type="GeneID" id="41966180"/>
<dbReference type="SUPFAM" id="SSF48557">
    <property type="entry name" value="L-aspartase-like"/>
    <property type="match status" value="1"/>
</dbReference>
<protein>
    <recommendedName>
        <fullName evidence="5">Phenylalanine ammonia-lyase</fullName>
    </recommendedName>
</protein>
<dbReference type="KEGG" id="pgri:PgNI_11305"/>
<dbReference type="Gene3D" id="1.10.275.10">
    <property type="entry name" value="Fumarase/aspartase (N-terminal domain)"/>
    <property type="match status" value="1"/>
</dbReference>
<dbReference type="Pfam" id="PF00221">
    <property type="entry name" value="Lyase_aromatic"/>
    <property type="match status" value="1"/>
</dbReference>
<keyword evidence="3" id="KW-1185">Reference proteome</keyword>
<reference evidence="4" key="3">
    <citation type="submission" date="2025-08" db="UniProtKB">
        <authorList>
            <consortium name="RefSeq"/>
        </authorList>
    </citation>
    <scope>IDENTIFICATION</scope>
    <source>
        <strain evidence="4">NI907</strain>
    </source>
</reference>
<dbReference type="InterPro" id="IPR008948">
    <property type="entry name" value="L-Aspartase-like"/>
</dbReference>
<dbReference type="GO" id="GO:0005737">
    <property type="term" value="C:cytoplasm"/>
    <property type="evidence" value="ECO:0007669"/>
    <property type="project" value="InterPro"/>
</dbReference>
<proteinExistence type="inferred from homology"/>
<comment type="similarity">
    <text evidence="1 2">Belongs to the PAL/histidase family.</text>
</comment>
<dbReference type="NCBIfam" id="TIGR01226">
    <property type="entry name" value="phe_am_lyase"/>
    <property type="match status" value="1"/>
</dbReference>
<dbReference type="InterPro" id="IPR001106">
    <property type="entry name" value="Aromatic_Lyase"/>
</dbReference>
<sequence length="706" mass="77038">MNHTEIVLKEWRRLEDAVNQSIENAASILLTGCNLSVADILAVSRYNAPVGLNASAPALMQYSLNVLGDKLRSGEIIYGVNTGFGGSADVRTREFVKLQRALIREFHYGVLPPGDRDHRPPPLDTSLARYQYDDVGNESSHMPWSWARAAILIRINSLISGCSSVRPIIVERMRDLLTYNVIPMIPMRGSISASGDLSPLSYVCGAIQGKSTICVRSHDGACRYADEAFANFNLEPISVQAKEGLAMTNGTAVSAGVAALAVHDTHVLAVAAQMLTAMTVEALKGTTESFHPFFSEVRPHTGQVEAARNIRGFLQDSRLTRANNGEGHNLRQDRYSIRTAPQWLGPILEDLVLAHQQISIECSSVTDNPLNTSGEIIHGGNFQAKAVTSAMEKTRQGVQGIGRMAFSQCTELINPATNRGLPPNLVAEDPSISLIFKGADIHIASLAAELGFLAAPVNHVQTAEMGNQSLNSLALISARYTHTANEVLAQLLAVHLITVCQALDLRAMHHQFMEDFRHHFYRLVTQHYPTAIHPKESLTSDRTSKTGGLANLLWAQIQVAFDSTTGLDAEDRFEAIAKLLRPVLLDQATLTKDPKFVTVLESFTATLALSLDEAWCTHRDVYLIHGNAAPLLGTASRRVYLFLRKSLRVPLMATWNLSTPRTEELEAGTGVHGRLAPTVGSYVSVVYRSLRDGTFAKLAMDILGSV</sequence>
<dbReference type="InterPro" id="IPR024083">
    <property type="entry name" value="Fumarase/histidase_N"/>
</dbReference>